<accession>A0AA46A7A2</accession>
<dbReference type="Proteomes" id="UP001215549">
    <property type="component" value="Chromosome"/>
</dbReference>
<gene>
    <name evidence="2" type="ORF">JHX88_08575</name>
    <name evidence="1" type="ORF">SAMN05421772_11917</name>
</gene>
<proteinExistence type="predicted"/>
<evidence type="ECO:0000313" key="1">
    <source>
        <dbReference type="EMBL" id="SIT10954.1"/>
    </source>
</evidence>
<protein>
    <submittedName>
        <fullName evidence="1">Uncharacterized protein</fullName>
    </submittedName>
</protein>
<organism evidence="1 3">
    <name type="scientific">Paracoccus saliphilus</name>
    <dbReference type="NCBI Taxonomy" id="405559"/>
    <lineage>
        <taxon>Bacteria</taxon>
        <taxon>Pseudomonadati</taxon>
        <taxon>Pseudomonadota</taxon>
        <taxon>Alphaproteobacteria</taxon>
        <taxon>Rhodobacterales</taxon>
        <taxon>Paracoccaceae</taxon>
        <taxon>Paracoccus</taxon>
    </lineage>
</organism>
<evidence type="ECO:0000313" key="3">
    <source>
        <dbReference type="Proteomes" id="UP000186216"/>
    </source>
</evidence>
<dbReference type="EMBL" id="CP067140">
    <property type="protein sequence ID" value="WCR04752.1"/>
    <property type="molecule type" value="Genomic_DNA"/>
</dbReference>
<keyword evidence="4" id="KW-1185">Reference proteome</keyword>
<reference evidence="1 3" key="1">
    <citation type="submission" date="2017-01" db="EMBL/GenBank/DDBJ databases">
        <authorList>
            <person name="Varghese N."/>
            <person name="Submissions S."/>
        </authorList>
    </citation>
    <scope>NUCLEOTIDE SEQUENCE [LARGE SCALE GENOMIC DNA]</scope>
    <source>
        <strain evidence="1 3">DSM 18447</strain>
    </source>
</reference>
<dbReference type="RefSeq" id="WP_141225919.1">
    <property type="nucleotide sequence ID" value="NZ_CP067140.1"/>
</dbReference>
<name>A0AA46A7A2_9RHOB</name>
<evidence type="ECO:0000313" key="4">
    <source>
        <dbReference type="Proteomes" id="UP001215549"/>
    </source>
</evidence>
<reference evidence="2 4" key="2">
    <citation type="submission" date="2021-01" db="EMBL/GenBank/DDBJ databases">
        <title>Biogeographic distribution of Paracoccus.</title>
        <authorList>
            <person name="Hollensteiner J."/>
            <person name="Leineberger J."/>
            <person name="Brinkhoff T."/>
            <person name="Daniel R."/>
        </authorList>
    </citation>
    <scope>NUCLEOTIDE SEQUENCE [LARGE SCALE GENOMIC DNA]</scope>
    <source>
        <strain evidence="2 4">DSM 18447</strain>
    </source>
</reference>
<sequence length="74" mass="8626">MKINFDNLENLIGKILEAHKSGEVSQDKATHTICHLIAAANLRNEQEFKSWTDDPATFERWLKMTKESYSYRNP</sequence>
<dbReference type="Proteomes" id="UP000186216">
    <property type="component" value="Unassembled WGS sequence"/>
</dbReference>
<evidence type="ECO:0000313" key="2">
    <source>
        <dbReference type="EMBL" id="WCR04752.1"/>
    </source>
</evidence>
<dbReference type="EMBL" id="FTOU01000019">
    <property type="protein sequence ID" value="SIT10954.1"/>
    <property type="molecule type" value="Genomic_DNA"/>
</dbReference>
<dbReference type="AlphaFoldDB" id="A0AA46A7A2"/>